<dbReference type="EMBL" id="CAJMXA010000340">
    <property type="protein sequence ID" value="CAE6426977.1"/>
    <property type="molecule type" value="Genomic_DNA"/>
</dbReference>
<name>A0A8H3AL67_9AGAM</name>
<feature type="compositionally biased region" description="Acidic residues" evidence="1">
    <location>
        <begin position="713"/>
        <end position="726"/>
    </location>
</feature>
<dbReference type="Proteomes" id="UP000663853">
    <property type="component" value="Unassembled WGS sequence"/>
</dbReference>
<accession>A0A8H3AL67</accession>
<evidence type="ECO:0000313" key="4">
    <source>
        <dbReference type="Proteomes" id="UP000663853"/>
    </source>
</evidence>
<feature type="compositionally biased region" description="Polar residues" evidence="1">
    <location>
        <begin position="109"/>
        <end position="123"/>
    </location>
</feature>
<feature type="region of interest" description="Disordered" evidence="1">
    <location>
        <begin position="287"/>
        <end position="317"/>
    </location>
</feature>
<evidence type="ECO:0000313" key="3">
    <source>
        <dbReference type="EMBL" id="CAE6426977.1"/>
    </source>
</evidence>
<feature type="compositionally biased region" description="Low complexity" evidence="1">
    <location>
        <begin position="662"/>
        <end position="678"/>
    </location>
</feature>
<keyword evidence="2" id="KW-0732">Signal</keyword>
<feature type="compositionally biased region" description="Basic residues" evidence="1">
    <location>
        <begin position="194"/>
        <end position="219"/>
    </location>
</feature>
<feature type="chain" id="PRO_5034302619" evidence="2">
    <location>
        <begin position="28"/>
        <end position="830"/>
    </location>
</feature>
<feature type="compositionally biased region" description="Basic and acidic residues" evidence="1">
    <location>
        <begin position="180"/>
        <end position="193"/>
    </location>
</feature>
<feature type="region of interest" description="Disordered" evidence="1">
    <location>
        <begin position="662"/>
        <end position="732"/>
    </location>
</feature>
<evidence type="ECO:0000256" key="1">
    <source>
        <dbReference type="SAM" id="MobiDB-lite"/>
    </source>
</evidence>
<protein>
    <submittedName>
        <fullName evidence="3">Uncharacterized protein</fullName>
    </submittedName>
</protein>
<sequence length="830" mass="88591">MGRIKHQSRGPLSSIALACLLISSSVALPSQERKLGESSFEPLDLPADIAIKAPLLSRASGESGAAHARYLRQLEAAAVFEASRLAARARRERDAREDQLDGLDKHSLEYQSSHPGLTVSSDNTGHRHFQPRTSTDDSDDHSIAAPEAPIISAGANAEQHAYPRGHHHSHSPVDHTQGGHSEHWFEHHGLKVESHHHHHHGHHYHHHHGHHHHHHHSRERGKGPGPSRLIQVRRPPVDGDGPITLIAPPSAQSMVDHLSQATESEAILPSSTPNRMIKTRTVQGTKAWGGEQDNSGQPNEAHEAGLDRRGEQGTGSMNAIPGVIDLMQGSPDGEKLGGLSISSLPPNDTAPIAASNVFTLLIDSTPNLIDQATFFLHTFKDQSTLDHESHSTAAPRDLLVALETPRTPNDVLPERMCATFNPLETDVQVFGLALCMDQDSATNNRRMSQAFKYSPGTGVLTPYYGAEGARDFVLAAVNQRIQAMESSEEQSSVRSGWNGTGIYDLDPNAPSLPLDWANPTTSSFGLDSAASLDGGNSSYKSYSELDHFSATESTRSSKTTMAAASTPTPMLSVNDTSVPNHPLVIGGSAGEAASTAGEGSSLGVIMVFRSNMESDSWRRTRQDVDTPTERRKALANYQDIGITGKDATALDHWAVIDGMRSNAASKPASKSTSSGSSGRVANAGMEKTGTPVGYWSNSGISKASGEERTTDDVQSDEPDETVDSDADNAPPKPVLNVAYFGDSGRSAPVPPDEQADFARPILVADPLAKPHTLATADSKEPEEPAGDISPVFLIAPSYRGQGDPNSTRGVMATVAKDRVGPLGIPVDASD</sequence>
<feature type="region of interest" description="Disordered" evidence="1">
    <location>
        <begin position="90"/>
        <end position="143"/>
    </location>
</feature>
<feature type="region of interest" description="Disordered" evidence="1">
    <location>
        <begin position="159"/>
        <end position="241"/>
    </location>
</feature>
<feature type="signal peptide" evidence="2">
    <location>
        <begin position="1"/>
        <end position="27"/>
    </location>
</feature>
<reference evidence="3" key="1">
    <citation type="submission" date="2021-01" db="EMBL/GenBank/DDBJ databases">
        <authorList>
            <person name="Kaushik A."/>
        </authorList>
    </citation>
    <scope>NUCLEOTIDE SEQUENCE</scope>
    <source>
        <strain evidence="3">AG6-10EEA</strain>
    </source>
</reference>
<proteinExistence type="predicted"/>
<comment type="caution">
    <text evidence="3">The sequence shown here is derived from an EMBL/GenBank/DDBJ whole genome shotgun (WGS) entry which is preliminary data.</text>
</comment>
<organism evidence="3 4">
    <name type="scientific">Rhizoctonia solani</name>
    <dbReference type="NCBI Taxonomy" id="456999"/>
    <lineage>
        <taxon>Eukaryota</taxon>
        <taxon>Fungi</taxon>
        <taxon>Dikarya</taxon>
        <taxon>Basidiomycota</taxon>
        <taxon>Agaricomycotina</taxon>
        <taxon>Agaricomycetes</taxon>
        <taxon>Cantharellales</taxon>
        <taxon>Ceratobasidiaceae</taxon>
        <taxon>Rhizoctonia</taxon>
    </lineage>
</organism>
<dbReference type="AlphaFoldDB" id="A0A8H3AL67"/>
<gene>
    <name evidence="3" type="ORF">RDB_LOCUS19320</name>
</gene>
<feature type="compositionally biased region" description="Basic and acidic residues" evidence="1">
    <location>
        <begin position="90"/>
        <end position="108"/>
    </location>
</feature>
<feature type="compositionally biased region" description="Basic and acidic residues" evidence="1">
    <location>
        <begin position="300"/>
        <end position="311"/>
    </location>
</feature>
<evidence type="ECO:0000256" key="2">
    <source>
        <dbReference type="SAM" id="SignalP"/>
    </source>
</evidence>